<proteinExistence type="predicted"/>
<dbReference type="Proteomes" id="UP001146120">
    <property type="component" value="Unassembled WGS sequence"/>
</dbReference>
<feature type="region of interest" description="Disordered" evidence="1">
    <location>
        <begin position="99"/>
        <end position="152"/>
    </location>
</feature>
<sequence length="152" mass="17754">MDNNNNNNNNQQSKLPPARLRFTLKEVVRQKCEKCTKPVIADHAPYLCHIHCKNPDNGWCYLTRMEVTAINLMRDLDCVEEAIAYLNELKMKQELQAMMGSMQIDNEPEPTNQRRDRRVARRQSPTSRPRTKSSHSSRSRASSARDWFVHSR</sequence>
<evidence type="ECO:0000313" key="3">
    <source>
        <dbReference type="Proteomes" id="UP001146120"/>
    </source>
</evidence>
<keyword evidence="3" id="KW-1185">Reference proteome</keyword>
<gene>
    <name evidence="2" type="ORF">N0F65_004948</name>
</gene>
<evidence type="ECO:0000313" key="2">
    <source>
        <dbReference type="EMBL" id="DAZ98511.1"/>
    </source>
</evidence>
<protein>
    <submittedName>
        <fullName evidence="2">Uncharacterized protein</fullName>
    </submittedName>
</protein>
<reference evidence="2" key="1">
    <citation type="submission" date="2022-11" db="EMBL/GenBank/DDBJ databases">
        <authorList>
            <person name="Morgan W.R."/>
            <person name="Tartar A."/>
        </authorList>
    </citation>
    <scope>NUCLEOTIDE SEQUENCE</scope>
    <source>
        <strain evidence="2">ARSEF 373</strain>
    </source>
</reference>
<reference evidence="2" key="2">
    <citation type="journal article" date="2023" name="Microbiol Resour">
        <title>Decontamination and Annotation of the Draft Genome Sequence of the Oomycete Lagenidium giganteum ARSEF 373.</title>
        <authorList>
            <person name="Morgan W.R."/>
            <person name="Tartar A."/>
        </authorList>
    </citation>
    <scope>NUCLEOTIDE SEQUENCE</scope>
    <source>
        <strain evidence="2">ARSEF 373</strain>
    </source>
</reference>
<organism evidence="2 3">
    <name type="scientific">Lagenidium giganteum</name>
    <dbReference type="NCBI Taxonomy" id="4803"/>
    <lineage>
        <taxon>Eukaryota</taxon>
        <taxon>Sar</taxon>
        <taxon>Stramenopiles</taxon>
        <taxon>Oomycota</taxon>
        <taxon>Peronosporomycetes</taxon>
        <taxon>Pythiales</taxon>
        <taxon>Pythiaceae</taxon>
    </lineage>
</organism>
<comment type="caution">
    <text evidence="2">The sequence shown here is derived from an EMBL/GenBank/DDBJ whole genome shotgun (WGS) entry which is preliminary data.</text>
</comment>
<dbReference type="EMBL" id="DAKRPA010000105">
    <property type="protein sequence ID" value="DAZ98511.1"/>
    <property type="molecule type" value="Genomic_DNA"/>
</dbReference>
<name>A0AAV2YZ18_9STRA</name>
<evidence type="ECO:0000256" key="1">
    <source>
        <dbReference type="SAM" id="MobiDB-lite"/>
    </source>
</evidence>
<dbReference type="AlphaFoldDB" id="A0AAV2YZ18"/>
<accession>A0AAV2YZ18</accession>
<feature type="compositionally biased region" description="Basic residues" evidence="1">
    <location>
        <begin position="129"/>
        <end position="138"/>
    </location>
</feature>